<reference evidence="2 3" key="1">
    <citation type="submission" date="2016-10" db="EMBL/GenBank/DDBJ databases">
        <title>Genome sequence of Streptomyces sp. MUSC 1.</title>
        <authorList>
            <person name="Lee L.-H."/>
            <person name="Ser H.-L."/>
            <person name="Law J.W.-F."/>
        </authorList>
    </citation>
    <scope>NUCLEOTIDE SEQUENCE [LARGE SCALE GENOMIC DNA]</scope>
    <source>
        <strain evidence="2 3">MUSC 1</strain>
    </source>
</reference>
<dbReference type="Proteomes" id="UP000179642">
    <property type="component" value="Unassembled WGS sequence"/>
</dbReference>
<name>A0A1S2PVD5_9ACTN</name>
<proteinExistence type="predicted"/>
<keyword evidence="1" id="KW-1133">Transmembrane helix</keyword>
<accession>A0A1S2PVD5</accession>
<dbReference type="AlphaFoldDB" id="A0A1S2PVD5"/>
<gene>
    <name evidence="2" type="ORF">BIV23_31325</name>
</gene>
<keyword evidence="1" id="KW-0812">Transmembrane</keyword>
<dbReference type="EMBL" id="MLYO01000058">
    <property type="protein sequence ID" value="OIJ97355.1"/>
    <property type="molecule type" value="Genomic_DNA"/>
</dbReference>
<comment type="caution">
    <text evidence="2">The sequence shown here is derived from an EMBL/GenBank/DDBJ whole genome shotgun (WGS) entry which is preliminary data.</text>
</comment>
<feature type="transmembrane region" description="Helical" evidence="1">
    <location>
        <begin position="35"/>
        <end position="53"/>
    </location>
</feature>
<organism evidence="2 3">
    <name type="scientific">Streptomyces monashensis</name>
    <dbReference type="NCBI Taxonomy" id="1678012"/>
    <lineage>
        <taxon>Bacteria</taxon>
        <taxon>Bacillati</taxon>
        <taxon>Actinomycetota</taxon>
        <taxon>Actinomycetes</taxon>
        <taxon>Kitasatosporales</taxon>
        <taxon>Streptomycetaceae</taxon>
        <taxon>Streptomyces</taxon>
    </lineage>
</organism>
<sequence length="95" mass="9980">MRAFEEEVRIMSRPGASLWLGAAIVAVVGAQGHRLVGAVLLVAGGASVVMICFRRSRLPLGMSRSAAYCACCHLRFRCDGTVGEGVGDDRCEAGP</sequence>
<feature type="transmembrane region" description="Helical" evidence="1">
    <location>
        <begin position="12"/>
        <end position="29"/>
    </location>
</feature>
<evidence type="ECO:0000313" key="3">
    <source>
        <dbReference type="Proteomes" id="UP000179642"/>
    </source>
</evidence>
<protein>
    <submittedName>
        <fullName evidence="2">Uncharacterized protein</fullName>
    </submittedName>
</protein>
<keyword evidence="3" id="KW-1185">Reference proteome</keyword>
<evidence type="ECO:0000256" key="1">
    <source>
        <dbReference type="SAM" id="Phobius"/>
    </source>
</evidence>
<keyword evidence="1" id="KW-0472">Membrane</keyword>
<dbReference type="RefSeq" id="WP_071384354.1">
    <property type="nucleotide sequence ID" value="NZ_MLYO01000058.1"/>
</dbReference>
<evidence type="ECO:0000313" key="2">
    <source>
        <dbReference type="EMBL" id="OIJ97355.1"/>
    </source>
</evidence>